<name>A0AAD5QJP6_PARTN</name>
<accession>A0AAD5QJP6</accession>
<evidence type="ECO:0000256" key="1">
    <source>
        <dbReference type="SAM" id="MobiDB-lite"/>
    </source>
</evidence>
<feature type="compositionally biased region" description="Acidic residues" evidence="1">
    <location>
        <begin position="63"/>
        <end position="73"/>
    </location>
</feature>
<feature type="region of interest" description="Disordered" evidence="1">
    <location>
        <begin position="50"/>
        <end position="81"/>
    </location>
</feature>
<comment type="caution">
    <text evidence="2">The sequence shown here is derived from an EMBL/GenBank/DDBJ whole genome shotgun (WGS) entry which is preliminary data.</text>
</comment>
<dbReference type="Proteomes" id="UP001196413">
    <property type="component" value="Unassembled WGS sequence"/>
</dbReference>
<evidence type="ECO:0000313" key="2">
    <source>
        <dbReference type="EMBL" id="KAJ1349391.1"/>
    </source>
</evidence>
<protein>
    <submittedName>
        <fullName evidence="2">Uncharacterized protein</fullName>
    </submittedName>
</protein>
<keyword evidence="3" id="KW-1185">Reference proteome</keyword>
<organism evidence="2 3">
    <name type="scientific">Parelaphostrongylus tenuis</name>
    <name type="common">Meningeal worm</name>
    <dbReference type="NCBI Taxonomy" id="148309"/>
    <lineage>
        <taxon>Eukaryota</taxon>
        <taxon>Metazoa</taxon>
        <taxon>Ecdysozoa</taxon>
        <taxon>Nematoda</taxon>
        <taxon>Chromadorea</taxon>
        <taxon>Rhabditida</taxon>
        <taxon>Rhabditina</taxon>
        <taxon>Rhabditomorpha</taxon>
        <taxon>Strongyloidea</taxon>
        <taxon>Metastrongylidae</taxon>
        <taxon>Parelaphostrongylus</taxon>
    </lineage>
</organism>
<dbReference type="EMBL" id="JAHQIW010000658">
    <property type="protein sequence ID" value="KAJ1349391.1"/>
    <property type="molecule type" value="Genomic_DNA"/>
</dbReference>
<proteinExistence type="predicted"/>
<reference evidence="2" key="1">
    <citation type="submission" date="2021-06" db="EMBL/GenBank/DDBJ databases">
        <title>Parelaphostrongylus tenuis whole genome reference sequence.</title>
        <authorList>
            <person name="Garwood T.J."/>
            <person name="Larsen P.A."/>
            <person name="Fountain-Jones N.M."/>
            <person name="Garbe J.R."/>
            <person name="Macchietto M.G."/>
            <person name="Kania S.A."/>
            <person name="Gerhold R.W."/>
            <person name="Richards J.E."/>
            <person name="Wolf T.M."/>
        </authorList>
    </citation>
    <scope>NUCLEOTIDE SEQUENCE</scope>
    <source>
        <strain evidence="2">MNPRO001-30</strain>
        <tissue evidence="2">Meninges</tissue>
    </source>
</reference>
<dbReference type="AlphaFoldDB" id="A0AAD5QJP6"/>
<evidence type="ECO:0000313" key="3">
    <source>
        <dbReference type="Proteomes" id="UP001196413"/>
    </source>
</evidence>
<sequence>MEISTRGNSSISSFRCYSQYQAAESNGGFEEMFDDNYTFRTEFMDCEDEYSSMNPSVLSSSDCSDEGDDDSESRDEYSSGSGLRNKRILLVFDSLTFSAYKKMIC</sequence>
<gene>
    <name evidence="2" type="ORF">KIN20_004952</name>
</gene>